<feature type="region of interest" description="Disordered" evidence="1">
    <location>
        <begin position="1176"/>
        <end position="1214"/>
    </location>
</feature>
<proteinExistence type="predicted"/>
<keyword evidence="2" id="KW-0472">Membrane</keyword>
<dbReference type="Proteomes" id="UP000245884">
    <property type="component" value="Unassembled WGS sequence"/>
</dbReference>
<feature type="compositionally biased region" description="Polar residues" evidence="1">
    <location>
        <begin position="184"/>
        <end position="194"/>
    </location>
</feature>
<sequence>MAASGPVMPTSATSRSSKAAAGGHGNGIGSTSGAGLWLASGDPTAGQPLAKAEQTKSATSGSTSTTSPPRRTYHIQADAATVSAHASGLGAAEWDLLSRGLGRMASSNDASSSKDSDPVDLDLSFDFVSQLESSRRYRPDIGSSSSSSLTAQPTSSARPRGMSDSISASRRKPPKPLSLLKKASQATFKTLSSNGDDEDGELASSSTLPIEPLSASRRGIDSALSPPATANTFGRPRSRTLSNTLPPASQPPTTPLPPIPSPTTVDSPSSTSLDLVKQQRNKRAEEQLRERMQRDSYMRQPISPSAQPPLMTPAMPSFNIVEPPQAPRKASASSSRSREDVAENSEELTCSNALRLEGVAPISPTPYGAEASAIELDDSPTVEQATGPKSTQLNSSPMTDAGSTPGTIFSSLFDGRSAGPGSEISRGTSVAEERRSTGMKLLEHGGGVPMSRGNTAPVDQAIDEVDEETTAEMKKRHPVNQGLSRSETADWIRSQSVALHSEPRERQGTATSYETASSAAEVQQMVLSTSSSSSQENKVSAPFLPRLPESTLTRKGPWPKSPLLLQHPALADSESVSPVDEGLQQSESGIGLGLFFSEQEVAQGDRKLDSVPTVGEARRESGTLDPLPSVAEQEQPSVAVHHVQLAAENATFAQKQVLPSGSISSSIDGFACNVTPSLPQGLSQQAAEASSSSRFGSKLWKVVVEGQGKDRKSSLSMAETPLTPPIRQLTLVKRNEAEVFRSQRASSARRQSMDLSKLAAAKAAVDAHLETVRAPSTAPIPDAPTFPTTAAVPVAFEKSRRSAKHVRRVSRLQYITDNRKEVRLDIPGSEDDQLAELKSPRPAPSPSGETPDMLYGNARSRHSWGLLPHARAAATPVEQQQGGPRVSSPVSPLLDFYDDGRGLRATQERAELLEKTSTNPSHRTTASLDGDHAASLLRRRSGLERPSMTSPSPTAVIRPFSLRSGINKRASLQAEIASRDGVKLAQVEEEEHEMSLRRLRNMGDQLPEQENATRMSVFVPLTTLQAHLRNKRIANLQARAGIEPTMRKNVRTAAHEPRPMIVAGSNLQYSAGKLLDVDQPARALFFAGFLCMPWLWLIGGWWLAKDGSMLTPGAERVEFWRHQPSMEAAQKKAHEQEKSPPTKDEERFARVPSPEPELIEAGPAAATSGTFSYLSLQSARSQPTHDTHRSHPHPPRVLLQGDPAKLPKKGRRSVRGALQPNPEVALFQSPVRTSAIPTNAYASSVEDLASTVGRSTRRPFASSRLASDLELEDSEQDDSGVELSHFEDSRHEPNEAEEEPPIAATPKHSSLYLSSQRRAVYRGSMLFDVVDGSVLQANETNFMQRITATEKYVLMNRFMAVVATLSAFAGMGIALNAVATGF</sequence>
<feature type="transmembrane region" description="Helical" evidence="2">
    <location>
        <begin position="1358"/>
        <end position="1379"/>
    </location>
</feature>
<dbReference type="EMBL" id="KZ819662">
    <property type="protein sequence ID" value="PWN30768.1"/>
    <property type="molecule type" value="Genomic_DNA"/>
</dbReference>
<dbReference type="RefSeq" id="XP_025365380.1">
    <property type="nucleotide sequence ID" value="XM_025508005.1"/>
</dbReference>
<organism evidence="3 4">
    <name type="scientific">Jaminaea rosea</name>
    <dbReference type="NCBI Taxonomy" id="1569628"/>
    <lineage>
        <taxon>Eukaryota</taxon>
        <taxon>Fungi</taxon>
        <taxon>Dikarya</taxon>
        <taxon>Basidiomycota</taxon>
        <taxon>Ustilaginomycotina</taxon>
        <taxon>Exobasidiomycetes</taxon>
        <taxon>Microstromatales</taxon>
        <taxon>Microstromatales incertae sedis</taxon>
        <taxon>Jaminaea</taxon>
    </lineage>
</organism>
<feature type="region of interest" description="Disordered" evidence="1">
    <location>
        <begin position="363"/>
        <end position="435"/>
    </location>
</feature>
<feature type="region of interest" description="Disordered" evidence="1">
    <location>
        <begin position="132"/>
        <end position="350"/>
    </location>
</feature>
<keyword evidence="2" id="KW-1133">Transmembrane helix</keyword>
<feature type="region of interest" description="Disordered" evidence="1">
    <location>
        <begin position="1266"/>
        <end position="1308"/>
    </location>
</feature>
<feature type="region of interest" description="Disordered" evidence="1">
    <location>
        <begin position="914"/>
        <end position="934"/>
    </location>
</feature>
<feature type="compositionally biased region" description="Basic and acidic residues" evidence="1">
    <location>
        <begin position="1129"/>
        <end position="1149"/>
    </location>
</feature>
<evidence type="ECO:0000256" key="1">
    <source>
        <dbReference type="SAM" id="MobiDB-lite"/>
    </source>
</evidence>
<dbReference type="OrthoDB" id="3367101at2759"/>
<feature type="region of interest" description="Disordered" evidence="1">
    <location>
        <begin position="1"/>
        <end position="84"/>
    </location>
</feature>
<accession>A0A316V186</accession>
<feature type="transmembrane region" description="Helical" evidence="2">
    <location>
        <begin position="1083"/>
        <end position="1104"/>
    </location>
</feature>
<feature type="compositionally biased region" description="Low complexity" evidence="1">
    <location>
        <begin position="262"/>
        <end position="272"/>
    </location>
</feature>
<reference evidence="3 4" key="1">
    <citation type="journal article" date="2018" name="Mol. Biol. Evol.">
        <title>Broad Genomic Sampling Reveals a Smut Pathogenic Ancestry of the Fungal Clade Ustilaginomycotina.</title>
        <authorList>
            <person name="Kijpornyongpan T."/>
            <person name="Mondo S.J."/>
            <person name="Barry K."/>
            <person name="Sandor L."/>
            <person name="Lee J."/>
            <person name="Lipzen A."/>
            <person name="Pangilinan J."/>
            <person name="LaButti K."/>
            <person name="Hainaut M."/>
            <person name="Henrissat B."/>
            <person name="Grigoriev I.V."/>
            <person name="Spatafora J.W."/>
            <person name="Aime M.C."/>
        </authorList>
    </citation>
    <scope>NUCLEOTIDE SEQUENCE [LARGE SCALE GENOMIC DNA]</scope>
    <source>
        <strain evidence="3 4">MCA 5214</strain>
    </source>
</reference>
<dbReference type="GeneID" id="37029828"/>
<evidence type="ECO:0000313" key="4">
    <source>
        <dbReference type="Proteomes" id="UP000245884"/>
    </source>
</evidence>
<feature type="compositionally biased region" description="Pro residues" evidence="1">
    <location>
        <begin position="248"/>
        <end position="261"/>
    </location>
</feature>
<feature type="region of interest" description="Disordered" evidence="1">
    <location>
        <begin position="1125"/>
        <end position="1152"/>
    </location>
</feature>
<gene>
    <name evidence="3" type="ORF">BDZ90DRAFT_257827</name>
</gene>
<protein>
    <submittedName>
        <fullName evidence="3">Uncharacterized protein</fullName>
    </submittedName>
</protein>
<evidence type="ECO:0000256" key="2">
    <source>
        <dbReference type="SAM" id="Phobius"/>
    </source>
</evidence>
<feature type="compositionally biased region" description="Low complexity" evidence="1">
    <location>
        <begin position="55"/>
        <end position="67"/>
    </location>
</feature>
<feature type="region of interest" description="Disordered" evidence="1">
    <location>
        <begin position="468"/>
        <end position="560"/>
    </location>
</feature>
<feature type="compositionally biased region" description="Gly residues" evidence="1">
    <location>
        <begin position="22"/>
        <end position="32"/>
    </location>
</feature>
<evidence type="ECO:0000313" key="3">
    <source>
        <dbReference type="EMBL" id="PWN30768.1"/>
    </source>
</evidence>
<feature type="region of interest" description="Disordered" evidence="1">
    <location>
        <begin position="823"/>
        <end position="857"/>
    </location>
</feature>
<dbReference type="STRING" id="1569628.A0A316V186"/>
<feature type="compositionally biased region" description="Basic and acidic residues" evidence="1">
    <location>
        <begin position="282"/>
        <end position="297"/>
    </location>
</feature>
<feature type="compositionally biased region" description="Acidic residues" evidence="1">
    <location>
        <begin position="1269"/>
        <end position="1280"/>
    </location>
</feature>
<feature type="compositionally biased region" description="Polar residues" evidence="1">
    <location>
        <begin position="381"/>
        <end position="410"/>
    </location>
</feature>
<feature type="compositionally biased region" description="Basic and acidic residues" evidence="1">
    <location>
        <begin position="1284"/>
        <end position="1294"/>
    </location>
</feature>
<keyword evidence="2" id="KW-0812">Transmembrane</keyword>
<feature type="compositionally biased region" description="Polar residues" evidence="1">
    <location>
        <begin position="915"/>
        <end position="927"/>
    </location>
</feature>
<feature type="compositionally biased region" description="Low complexity" evidence="1">
    <location>
        <begin position="509"/>
        <end position="521"/>
    </location>
</feature>
<keyword evidence="4" id="KW-1185">Reference proteome</keyword>
<feature type="compositionally biased region" description="Low complexity" evidence="1">
    <location>
        <begin position="10"/>
        <end position="21"/>
    </location>
</feature>
<name>A0A316V186_9BASI</name>